<proteinExistence type="predicted"/>
<gene>
    <name evidence="1" type="ORF">C2E25_17190</name>
</gene>
<reference evidence="1 2" key="1">
    <citation type="journal article" date="2018" name="Genome Announc.">
        <title>Genome Sequence of Geothermobacter sp. HR-1 Iron Reducer from the Loihi Seamount.</title>
        <authorList>
            <person name="Smith H."/>
            <person name="Abuyen K."/>
            <person name="Tremblay J."/>
            <person name="Savalia P."/>
            <person name="Perez-Rodriguez I."/>
            <person name="Emerson D."/>
            <person name="Tully B."/>
            <person name="Amend J."/>
        </authorList>
    </citation>
    <scope>NUCLEOTIDE SEQUENCE [LARGE SCALE GENOMIC DNA]</scope>
    <source>
        <strain evidence="1 2">HR-1</strain>
    </source>
</reference>
<evidence type="ECO:0000313" key="2">
    <source>
        <dbReference type="Proteomes" id="UP000236340"/>
    </source>
</evidence>
<sequence length="520" mass="56421">MNFNIEIVKVLGRLAEDVYSDNNLKNMAKFDGYQVKAFSQPSNNGFQALLLEKIDPNTAGSKYVFAFRGTEVSFSTPVETWRDLIQTDVLDMGLRDVPAQFLEAILFVQEQMAAVPDLTVQNTTLTGHSLGGSLATAVSYVFGFQAYGYNPFGIAKNDLFTAATIGDVFRGVVEDVLPFYVSDPTSVNINTIQNTTVIHAIADGLGLDVNRLISALNSSTPVTGTPGTNINVVSVGADYQELVSGLVTDIVGGLIGDFQPIVEHQNTFAGGFFSHGIAALNENIAIYNNLLTLLPGYDYLGLTDVISNVSSRDNQVHRVLVGLADLLQIPGAGSLDSPALSGQLAQHTGLNLSLTALTNLPPDEIAFNATDNSATGLAYRYALSHLNPFVVIGDASLYTPHNQSGELDQYDPSNDQGTLSNNWIHDRAEMLYWQMKVDGEKAFASDAHPYVKDSPPAVRFVDHAGGRRIVLRNKWIGGSNRRQIHFGSNNSELLEGGNSFDRFYGMAGKIMQIMQPWRTA</sequence>
<protein>
    <recommendedName>
        <fullName evidence="3">Lipase (Class 3)</fullName>
    </recommendedName>
</protein>
<accession>A0A2K2H5J5</accession>
<dbReference type="Gene3D" id="3.40.50.1820">
    <property type="entry name" value="alpha/beta hydrolase"/>
    <property type="match status" value="1"/>
</dbReference>
<dbReference type="Pfam" id="PF26363">
    <property type="entry name" value="Phospholipase-like"/>
    <property type="match status" value="1"/>
</dbReference>
<dbReference type="OrthoDB" id="5405960at2"/>
<dbReference type="AlphaFoldDB" id="A0A2K2H5J5"/>
<dbReference type="RefSeq" id="WP_103116938.1">
    <property type="nucleotide sequence ID" value="NZ_PPFX01000072.1"/>
</dbReference>
<dbReference type="InterPro" id="IPR029058">
    <property type="entry name" value="AB_hydrolase_fold"/>
</dbReference>
<dbReference type="Proteomes" id="UP000236340">
    <property type="component" value="Unassembled WGS sequence"/>
</dbReference>
<evidence type="ECO:0008006" key="3">
    <source>
        <dbReference type="Google" id="ProtNLM"/>
    </source>
</evidence>
<name>A0A2K2H5J5_9BACT</name>
<dbReference type="SUPFAM" id="SSF53474">
    <property type="entry name" value="alpha/beta-Hydrolases"/>
    <property type="match status" value="1"/>
</dbReference>
<dbReference type="EMBL" id="PPFX01000072">
    <property type="protein sequence ID" value="PNU18531.1"/>
    <property type="molecule type" value="Genomic_DNA"/>
</dbReference>
<comment type="caution">
    <text evidence="1">The sequence shown here is derived from an EMBL/GenBank/DDBJ whole genome shotgun (WGS) entry which is preliminary data.</text>
</comment>
<evidence type="ECO:0000313" key="1">
    <source>
        <dbReference type="EMBL" id="PNU18531.1"/>
    </source>
</evidence>
<organism evidence="1 2">
    <name type="scientific">Geothermobacter hydrogeniphilus</name>
    <dbReference type="NCBI Taxonomy" id="1969733"/>
    <lineage>
        <taxon>Bacteria</taxon>
        <taxon>Pseudomonadati</taxon>
        <taxon>Thermodesulfobacteriota</taxon>
        <taxon>Desulfuromonadia</taxon>
        <taxon>Desulfuromonadales</taxon>
        <taxon>Geothermobacteraceae</taxon>
        <taxon>Geothermobacter</taxon>
    </lineage>
</organism>